<evidence type="ECO:0000313" key="2">
    <source>
        <dbReference type="Proteomes" id="UP000284656"/>
    </source>
</evidence>
<evidence type="ECO:0000313" key="1">
    <source>
        <dbReference type="EMBL" id="ROM43525.1"/>
    </source>
</evidence>
<reference evidence="1 2" key="1">
    <citation type="submission" date="2016-10" db="EMBL/GenBank/DDBJ databases">
        <title>Comparative genome analysis of multiple Pseudomonas spp. focuses on biocontrol and plant growth promoting traits.</title>
        <authorList>
            <person name="Tao X.-Y."/>
            <person name="Taylor C.G."/>
        </authorList>
    </citation>
    <scope>NUCLEOTIDE SEQUENCE [LARGE SCALE GENOMIC DNA]</scope>
    <source>
        <strain evidence="1 2">29G9</strain>
    </source>
</reference>
<proteinExistence type="predicted"/>
<name>A0A423EVA8_9PSED</name>
<accession>A0A423EVA8</accession>
<dbReference type="Proteomes" id="UP000284656">
    <property type="component" value="Unassembled WGS sequence"/>
</dbReference>
<dbReference type="AlphaFoldDB" id="A0A423EVA8"/>
<organism evidence="1 2">
    <name type="scientific">Pseudomonas poae</name>
    <dbReference type="NCBI Taxonomy" id="200451"/>
    <lineage>
        <taxon>Bacteria</taxon>
        <taxon>Pseudomonadati</taxon>
        <taxon>Pseudomonadota</taxon>
        <taxon>Gammaproteobacteria</taxon>
        <taxon>Pseudomonadales</taxon>
        <taxon>Pseudomonadaceae</taxon>
        <taxon>Pseudomonas</taxon>
    </lineage>
</organism>
<gene>
    <name evidence="1" type="ORF">BK648_16535</name>
</gene>
<protein>
    <submittedName>
        <fullName evidence="1">Uncharacterized protein</fullName>
    </submittedName>
</protein>
<sequence length="83" mass="9261">MSAPKEGQLPAWFDPDREKKTLFESFLQAGRLDHAWLTLNSTGWSITDARQALVALQTRSNDRGFDAVVEYWLSVADVSAGGY</sequence>
<dbReference type="EMBL" id="MOAY01000054">
    <property type="protein sequence ID" value="ROM43525.1"/>
    <property type="molecule type" value="Genomic_DNA"/>
</dbReference>
<comment type="caution">
    <text evidence="1">The sequence shown here is derived from an EMBL/GenBank/DDBJ whole genome shotgun (WGS) entry which is preliminary data.</text>
</comment>